<evidence type="ECO:0000313" key="5">
    <source>
        <dbReference type="EMBL" id="ESN92639.1"/>
    </source>
</evidence>
<gene>
    <name evidence="6" type="primary">20217637</name>
    <name evidence="5" type="ORF">HELRODRAFT_95955</name>
</gene>
<dbReference type="EnsemblMetazoa" id="HelroT95955">
    <property type="protein sequence ID" value="HelroP95955"/>
    <property type="gene ID" value="HelroG95955"/>
</dbReference>
<sequence>MVDRNSFASNAAANLSSGGSSSSSNNDFLRLSNVISNNIQKIFTNVGQLESIQNQMSTRPDNMELKDKFHQIQHYTNQLARDTTKFLKNLSAIPASGLLSEQKQQKLQREKLTGDFAGILNKFQMLQRQEKNIEGEELKKKVASYQRDPFSTQDNFGGSASYHQQQQQQSVLQIDASEIDQEIMKEREDALVKLESDISDVNQIFKDLGMLVHEQGDVIDSIEANTESASANVEQGTEQLSQAQKYNTKARKKKFCLIGTLVIILAIIIIVLAATLSNKIFIIIIIPRRYVYCL</sequence>
<keyword evidence="3" id="KW-0472">Membrane</keyword>
<dbReference type="CTD" id="20217637"/>
<evidence type="ECO:0000313" key="7">
    <source>
        <dbReference type="Proteomes" id="UP000015101"/>
    </source>
</evidence>
<dbReference type="InterPro" id="IPR000727">
    <property type="entry name" value="T_SNARE_dom"/>
</dbReference>
<dbReference type="GO" id="GO:0006886">
    <property type="term" value="P:intracellular protein transport"/>
    <property type="evidence" value="ECO:0000318"/>
    <property type="project" value="GO_Central"/>
</dbReference>
<feature type="transmembrane region" description="Helical" evidence="3">
    <location>
        <begin position="255"/>
        <end position="286"/>
    </location>
</feature>
<evidence type="ECO:0000256" key="3">
    <source>
        <dbReference type="SAM" id="Phobius"/>
    </source>
</evidence>
<dbReference type="GO" id="GO:0006906">
    <property type="term" value="P:vesicle fusion"/>
    <property type="evidence" value="ECO:0000318"/>
    <property type="project" value="GO_Central"/>
</dbReference>
<dbReference type="GO" id="GO:0008021">
    <property type="term" value="C:synaptic vesicle"/>
    <property type="evidence" value="ECO:0000318"/>
    <property type="project" value="GO_Central"/>
</dbReference>
<dbReference type="SMART" id="SM00503">
    <property type="entry name" value="SynN"/>
    <property type="match status" value="1"/>
</dbReference>
<dbReference type="Gene3D" id="1.20.58.70">
    <property type="match status" value="1"/>
</dbReference>
<dbReference type="EMBL" id="AMQM01001781">
    <property type="status" value="NOT_ANNOTATED_CDS"/>
    <property type="molecule type" value="Genomic_DNA"/>
</dbReference>
<keyword evidence="3" id="KW-1133">Transmembrane helix</keyword>
<dbReference type="PANTHER" id="PTHR19957">
    <property type="entry name" value="SYNTAXIN"/>
    <property type="match status" value="1"/>
</dbReference>
<dbReference type="KEGG" id="hro:HELRODRAFT_95955"/>
<dbReference type="EMBL" id="KB097639">
    <property type="protein sequence ID" value="ESN92639.1"/>
    <property type="molecule type" value="Genomic_DNA"/>
</dbReference>
<dbReference type="FunFam" id="1.20.58.70:FF:000006">
    <property type="entry name" value="Syntaxin 7"/>
    <property type="match status" value="1"/>
</dbReference>
<feature type="domain" description="T-SNARE coiled-coil homology" evidence="4">
    <location>
        <begin position="181"/>
        <end position="243"/>
    </location>
</feature>
<dbReference type="GeneID" id="20217637"/>
<dbReference type="Gene3D" id="1.20.5.110">
    <property type="match status" value="1"/>
</dbReference>
<dbReference type="OrthoDB" id="364348at2759"/>
<name>T1G990_HELRO</name>
<evidence type="ECO:0000259" key="4">
    <source>
        <dbReference type="PROSITE" id="PS50192"/>
    </source>
</evidence>
<keyword evidence="7" id="KW-1185">Reference proteome</keyword>
<reference evidence="5 7" key="2">
    <citation type="journal article" date="2013" name="Nature">
        <title>Insights into bilaterian evolution from three spiralian genomes.</title>
        <authorList>
            <person name="Simakov O."/>
            <person name="Marletaz F."/>
            <person name="Cho S.J."/>
            <person name="Edsinger-Gonzales E."/>
            <person name="Havlak P."/>
            <person name="Hellsten U."/>
            <person name="Kuo D.H."/>
            <person name="Larsson T."/>
            <person name="Lv J."/>
            <person name="Arendt D."/>
            <person name="Savage R."/>
            <person name="Osoegawa K."/>
            <person name="de Jong P."/>
            <person name="Grimwood J."/>
            <person name="Chapman J.A."/>
            <person name="Shapiro H."/>
            <person name="Aerts A."/>
            <person name="Otillar R.P."/>
            <person name="Terry A.Y."/>
            <person name="Boore J.L."/>
            <person name="Grigoriev I.V."/>
            <person name="Lindberg D.R."/>
            <person name="Seaver E.C."/>
            <person name="Weisblat D.A."/>
            <person name="Putnam N.H."/>
            <person name="Rokhsar D.S."/>
        </authorList>
    </citation>
    <scope>NUCLEOTIDE SEQUENCE</scope>
</reference>
<dbReference type="PANTHER" id="PTHR19957:SF411">
    <property type="entry name" value="LD23667P"/>
    <property type="match status" value="1"/>
</dbReference>
<dbReference type="Pfam" id="PF05739">
    <property type="entry name" value="SNARE"/>
    <property type="match status" value="1"/>
</dbReference>
<dbReference type="GO" id="GO:0031201">
    <property type="term" value="C:SNARE complex"/>
    <property type="evidence" value="ECO:0000318"/>
    <property type="project" value="GO_Central"/>
</dbReference>
<dbReference type="Pfam" id="PF14523">
    <property type="entry name" value="Syntaxin_2"/>
    <property type="match status" value="1"/>
</dbReference>
<dbReference type="eggNOG" id="KOG0811">
    <property type="taxonomic scope" value="Eukaryota"/>
</dbReference>
<dbReference type="InterPro" id="IPR045242">
    <property type="entry name" value="Syntaxin"/>
</dbReference>
<dbReference type="OMA" id="QPFLMEQ"/>
<dbReference type="SUPFAM" id="SSF47661">
    <property type="entry name" value="t-snare proteins"/>
    <property type="match status" value="1"/>
</dbReference>
<dbReference type="InterPro" id="IPR010989">
    <property type="entry name" value="SNARE"/>
</dbReference>
<dbReference type="RefSeq" id="XP_009028954.1">
    <property type="nucleotide sequence ID" value="XM_009030706.1"/>
</dbReference>
<dbReference type="SMART" id="SM00397">
    <property type="entry name" value="t_SNARE"/>
    <property type="match status" value="1"/>
</dbReference>
<dbReference type="PROSITE" id="PS50192">
    <property type="entry name" value="T_SNARE"/>
    <property type="match status" value="1"/>
</dbReference>
<dbReference type="InParanoid" id="T1G990"/>
<evidence type="ECO:0000256" key="1">
    <source>
        <dbReference type="ARBA" id="ARBA00009063"/>
    </source>
</evidence>
<dbReference type="GO" id="GO:0012505">
    <property type="term" value="C:endomembrane system"/>
    <property type="evidence" value="ECO:0000318"/>
    <property type="project" value="GO_Central"/>
</dbReference>
<protein>
    <recommendedName>
        <fullName evidence="4">t-SNARE coiled-coil homology domain-containing protein</fullName>
    </recommendedName>
</protein>
<accession>T1G990</accession>
<organism evidence="6 7">
    <name type="scientific">Helobdella robusta</name>
    <name type="common">Californian leech</name>
    <dbReference type="NCBI Taxonomy" id="6412"/>
    <lineage>
        <taxon>Eukaryota</taxon>
        <taxon>Metazoa</taxon>
        <taxon>Spiralia</taxon>
        <taxon>Lophotrochozoa</taxon>
        <taxon>Annelida</taxon>
        <taxon>Clitellata</taxon>
        <taxon>Hirudinea</taxon>
        <taxon>Rhynchobdellida</taxon>
        <taxon>Glossiphoniidae</taxon>
        <taxon>Helobdella</taxon>
    </lineage>
</organism>
<evidence type="ECO:0000313" key="6">
    <source>
        <dbReference type="EnsemblMetazoa" id="HelroP95955"/>
    </source>
</evidence>
<dbReference type="AlphaFoldDB" id="T1G990"/>
<keyword evidence="3" id="KW-0812">Transmembrane</keyword>
<dbReference type="GO" id="GO:0000149">
    <property type="term" value="F:SNARE binding"/>
    <property type="evidence" value="ECO:0000318"/>
    <property type="project" value="GO_Central"/>
</dbReference>
<dbReference type="GO" id="GO:0048278">
    <property type="term" value="P:vesicle docking"/>
    <property type="evidence" value="ECO:0000318"/>
    <property type="project" value="GO_Central"/>
</dbReference>
<feature type="region of interest" description="Disordered" evidence="2">
    <location>
        <begin position="1"/>
        <end position="24"/>
    </location>
</feature>
<dbReference type="FunCoup" id="T1G990">
    <property type="interactions" value="1688"/>
</dbReference>
<dbReference type="GO" id="GO:0005484">
    <property type="term" value="F:SNAP receptor activity"/>
    <property type="evidence" value="ECO:0000318"/>
    <property type="project" value="GO_Central"/>
</dbReference>
<proteinExistence type="inferred from homology"/>
<reference evidence="6" key="3">
    <citation type="submission" date="2015-06" db="UniProtKB">
        <authorList>
            <consortium name="EnsemblMetazoa"/>
        </authorList>
    </citation>
    <scope>IDENTIFICATION</scope>
</reference>
<evidence type="ECO:0000256" key="2">
    <source>
        <dbReference type="SAM" id="MobiDB-lite"/>
    </source>
</evidence>
<comment type="similarity">
    <text evidence="1">Belongs to the syntaxin family.</text>
</comment>
<reference evidence="7" key="1">
    <citation type="submission" date="2012-12" db="EMBL/GenBank/DDBJ databases">
        <authorList>
            <person name="Hellsten U."/>
            <person name="Grimwood J."/>
            <person name="Chapman J.A."/>
            <person name="Shapiro H."/>
            <person name="Aerts A."/>
            <person name="Otillar R.P."/>
            <person name="Terry A.Y."/>
            <person name="Boore J.L."/>
            <person name="Simakov O."/>
            <person name="Marletaz F."/>
            <person name="Cho S.-J."/>
            <person name="Edsinger-Gonzales E."/>
            <person name="Havlak P."/>
            <person name="Kuo D.-H."/>
            <person name="Larsson T."/>
            <person name="Lv J."/>
            <person name="Arendt D."/>
            <person name="Savage R."/>
            <person name="Osoegawa K."/>
            <person name="de Jong P."/>
            <person name="Lindberg D.R."/>
            <person name="Seaver E.C."/>
            <person name="Weisblat D.A."/>
            <person name="Putnam N.H."/>
            <person name="Grigoriev I.V."/>
            <person name="Rokhsar D.S."/>
        </authorList>
    </citation>
    <scope>NUCLEOTIDE SEQUENCE</scope>
</reference>
<dbReference type="Proteomes" id="UP000015101">
    <property type="component" value="Unassembled WGS sequence"/>
</dbReference>
<dbReference type="HOGENOM" id="CLU_059257_1_1_1"/>
<dbReference type="CDD" id="cd15875">
    <property type="entry name" value="SNARE_syntaxin7"/>
    <property type="match status" value="1"/>
</dbReference>
<dbReference type="InterPro" id="IPR006011">
    <property type="entry name" value="Syntaxin_N"/>
</dbReference>
<dbReference type="STRING" id="6412.T1G990"/>